<dbReference type="PANTHER" id="PTHR46268:SF15">
    <property type="entry name" value="UNIVERSAL STRESS PROTEIN HP_0031"/>
    <property type="match status" value="1"/>
</dbReference>
<accession>A0A401FSH7</accession>
<keyword evidence="4" id="KW-1185">Reference proteome</keyword>
<reference evidence="4" key="1">
    <citation type="submission" date="2017-11" db="EMBL/GenBank/DDBJ databases">
        <authorList>
            <person name="Watanabe M."/>
            <person name="Kojima H."/>
        </authorList>
    </citation>
    <scope>NUCLEOTIDE SEQUENCE [LARGE SCALE GENOMIC DNA]</scope>
    <source>
        <strain evidence="4">Tokyo 01</strain>
    </source>
</reference>
<dbReference type="PANTHER" id="PTHR46268">
    <property type="entry name" value="STRESS RESPONSE PROTEIN NHAX"/>
    <property type="match status" value="1"/>
</dbReference>
<gene>
    <name evidence="3" type="ORF">DENIS_0842</name>
</gene>
<dbReference type="InterPro" id="IPR006016">
    <property type="entry name" value="UspA"/>
</dbReference>
<dbReference type="InterPro" id="IPR014729">
    <property type="entry name" value="Rossmann-like_a/b/a_fold"/>
</dbReference>
<proteinExistence type="inferred from homology"/>
<dbReference type="SUPFAM" id="SSF52402">
    <property type="entry name" value="Adenine nucleotide alpha hydrolases-like"/>
    <property type="match status" value="2"/>
</dbReference>
<dbReference type="Proteomes" id="UP000288096">
    <property type="component" value="Unassembled WGS sequence"/>
</dbReference>
<feature type="domain" description="UspA" evidence="2">
    <location>
        <begin position="3"/>
        <end position="154"/>
    </location>
</feature>
<sequence length="309" mass="34484">MEKKVLLAVDPSMNSKYAIRYAVKMADHISELSYTLLHVQPHISQFLLDEARTDFRAQSALQSLKRKNAEKSDAMLKQYRADMVGMGVAEGRIEIQNKTRSIGLAKDIIDVAQEKRYDAVVVGRRGLSKVEEIFMGSLTVKLVEHSQVVPLWVVDGKVEAEKIMVAIDGSESSLRALDHVSFMFRNNPDVRITLLHVMPRLKDYCLTDYFVDDAELEAVISEGDKKTIEHFMALAYKKFSESGISKDQIDIRQVKRSGRIGETIVEAAVTGGYGTVVLGRRGADKAFFMGSVSSHVLGKISGRTIWLVS</sequence>
<dbReference type="CDD" id="cd00293">
    <property type="entry name" value="USP-like"/>
    <property type="match status" value="2"/>
</dbReference>
<comment type="similarity">
    <text evidence="1">Belongs to the universal stress protein A family.</text>
</comment>
<dbReference type="AlphaFoldDB" id="A0A401FSH7"/>
<name>A0A401FSH7_9BACT</name>
<evidence type="ECO:0000259" key="2">
    <source>
        <dbReference type="Pfam" id="PF00582"/>
    </source>
</evidence>
<evidence type="ECO:0000256" key="1">
    <source>
        <dbReference type="ARBA" id="ARBA00008791"/>
    </source>
</evidence>
<protein>
    <recommendedName>
        <fullName evidence="2">UspA domain-containing protein</fullName>
    </recommendedName>
</protein>
<evidence type="ECO:0000313" key="4">
    <source>
        <dbReference type="Proteomes" id="UP000288096"/>
    </source>
</evidence>
<dbReference type="PRINTS" id="PR01438">
    <property type="entry name" value="UNVRSLSTRESS"/>
</dbReference>
<dbReference type="Gene3D" id="3.40.50.620">
    <property type="entry name" value="HUPs"/>
    <property type="match status" value="2"/>
</dbReference>
<comment type="caution">
    <text evidence="3">The sequence shown here is derived from an EMBL/GenBank/DDBJ whole genome shotgun (WGS) entry which is preliminary data.</text>
</comment>
<dbReference type="EMBL" id="BEXT01000001">
    <property type="protein sequence ID" value="GBC59900.1"/>
    <property type="molecule type" value="Genomic_DNA"/>
</dbReference>
<feature type="domain" description="UspA" evidence="2">
    <location>
        <begin position="161"/>
        <end position="299"/>
    </location>
</feature>
<reference evidence="4" key="2">
    <citation type="submission" date="2019-01" db="EMBL/GenBank/DDBJ databases">
        <title>Genome sequence of Desulfonema ishimotonii strain Tokyo 01.</title>
        <authorList>
            <person name="Fukui M."/>
        </authorList>
    </citation>
    <scope>NUCLEOTIDE SEQUENCE [LARGE SCALE GENOMIC DNA]</scope>
    <source>
        <strain evidence="4">Tokyo 01</strain>
    </source>
</reference>
<dbReference type="InterPro" id="IPR006015">
    <property type="entry name" value="Universal_stress_UspA"/>
</dbReference>
<dbReference type="Pfam" id="PF00582">
    <property type="entry name" value="Usp"/>
    <property type="match status" value="2"/>
</dbReference>
<organism evidence="3 4">
    <name type="scientific">Desulfonema ishimotonii</name>
    <dbReference type="NCBI Taxonomy" id="45657"/>
    <lineage>
        <taxon>Bacteria</taxon>
        <taxon>Pseudomonadati</taxon>
        <taxon>Thermodesulfobacteriota</taxon>
        <taxon>Desulfobacteria</taxon>
        <taxon>Desulfobacterales</taxon>
        <taxon>Desulfococcaceae</taxon>
        <taxon>Desulfonema</taxon>
    </lineage>
</organism>
<evidence type="ECO:0000313" key="3">
    <source>
        <dbReference type="EMBL" id="GBC59900.1"/>
    </source>
</evidence>
<dbReference type="OrthoDB" id="5430193at2"/>
<dbReference type="RefSeq" id="WP_124327372.1">
    <property type="nucleotide sequence ID" value="NZ_BEXT01000001.1"/>
</dbReference>